<dbReference type="EMBL" id="MN739225">
    <property type="protein sequence ID" value="QHS94486.1"/>
    <property type="molecule type" value="Genomic_DNA"/>
</dbReference>
<accession>A0A6C0BQL8</accession>
<dbReference type="Pfam" id="PF03382">
    <property type="entry name" value="DUF285"/>
    <property type="match status" value="2"/>
</dbReference>
<reference evidence="1" key="1">
    <citation type="journal article" date="2020" name="Nature">
        <title>Giant virus diversity and host interactions through global metagenomics.</title>
        <authorList>
            <person name="Schulz F."/>
            <person name="Roux S."/>
            <person name="Paez-Espino D."/>
            <person name="Jungbluth S."/>
            <person name="Walsh D.A."/>
            <person name="Denef V.J."/>
            <person name="McMahon K.D."/>
            <person name="Konstantinidis K.T."/>
            <person name="Eloe-Fadrosh E.A."/>
            <person name="Kyrpides N.C."/>
            <person name="Woyke T."/>
        </authorList>
    </citation>
    <scope>NUCLEOTIDE SEQUENCE</scope>
    <source>
        <strain evidence="1">GVMAG-M-3300018416-45</strain>
    </source>
</reference>
<proteinExistence type="predicted"/>
<sequence length="364" mass="42438">MWFLSKLYEELKEQDEYADISECFNGHPLEEYLDDLIELIITATNYLKLIELCDYLMVTNVDVLIDEIVKKFGIPVIHEFGDFYRYNSKRLQVHDRESLLKAIKWYCINPKKCYEHYGFSAYWNVSEITNMSCIFQRSTTGKLSERSKFNGDISGWDVSNVTTMFSMFHNSVFNGDISKWNVSNVEDMGWMFRGSQFNGDISKWDVSKVKTMECMFAGSKFNGDVSKWKVGNVTNMHAMFSGTPFDGDVSEWDVSSVTSMFSMFGSSKFNRDVSNWKTNNVENMRYMFENTPFDGDVSEWNVEKVKDMSYMFRDTPFDGDVSKWNVSNVKYMSSMFRGTPNSTYKINTLHRAQLRWNVGSRLVC</sequence>
<protein>
    <recommendedName>
        <fullName evidence="2">BspA family leucine-rich repeat surface protein</fullName>
    </recommendedName>
</protein>
<name>A0A6C0BQL8_9ZZZZ</name>
<dbReference type="InterPro" id="IPR011889">
    <property type="entry name" value="Liste_lipo_26"/>
</dbReference>
<evidence type="ECO:0000313" key="1">
    <source>
        <dbReference type="EMBL" id="QHS94486.1"/>
    </source>
</evidence>
<organism evidence="1">
    <name type="scientific">viral metagenome</name>
    <dbReference type="NCBI Taxonomy" id="1070528"/>
    <lineage>
        <taxon>unclassified sequences</taxon>
        <taxon>metagenomes</taxon>
        <taxon>organismal metagenomes</taxon>
    </lineage>
</organism>
<dbReference type="NCBIfam" id="TIGR02167">
    <property type="entry name" value="Liste_lipo_26"/>
    <property type="match status" value="3"/>
</dbReference>
<evidence type="ECO:0008006" key="2">
    <source>
        <dbReference type="Google" id="ProtNLM"/>
    </source>
</evidence>
<dbReference type="AlphaFoldDB" id="A0A6C0BQL8"/>
<dbReference type="InterPro" id="IPR005046">
    <property type="entry name" value="DUF285"/>
</dbReference>